<name>A0AA38XBP4_9EURO</name>
<dbReference type="PRINTS" id="PR00301">
    <property type="entry name" value="HEATSHOCK70"/>
</dbReference>
<dbReference type="CDD" id="cd10170">
    <property type="entry name" value="ASKHA_NBD_HSP70"/>
    <property type="match status" value="1"/>
</dbReference>
<evidence type="ECO:0000313" key="3">
    <source>
        <dbReference type="EMBL" id="KAJ9610387.1"/>
    </source>
</evidence>
<dbReference type="GO" id="GO:0140662">
    <property type="term" value="F:ATP-dependent protein folding chaperone"/>
    <property type="evidence" value="ECO:0007669"/>
    <property type="project" value="InterPro"/>
</dbReference>
<keyword evidence="2" id="KW-0067">ATP-binding</keyword>
<dbReference type="AlphaFoldDB" id="A0AA38XBP4"/>
<dbReference type="Gene3D" id="3.30.420.40">
    <property type="match status" value="2"/>
</dbReference>
<reference evidence="3" key="1">
    <citation type="submission" date="2022-10" db="EMBL/GenBank/DDBJ databases">
        <title>Culturing micro-colonial fungi from biological soil crusts in the Mojave desert and describing Neophaeococcomyces mojavensis, and introducing the new genera and species Taxawa tesnikishii.</title>
        <authorList>
            <person name="Kurbessoian T."/>
            <person name="Stajich J.E."/>
        </authorList>
    </citation>
    <scope>NUCLEOTIDE SEQUENCE</scope>
    <source>
        <strain evidence="3">TK_41</strain>
    </source>
</reference>
<evidence type="ECO:0000313" key="4">
    <source>
        <dbReference type="Proteomes" id="UP001172673"/>
    </source>
</evidence>
<organism evidence="3 4">
    <name type="scientific">Cladophialophora chaetospira</name>
    <dbReference type="NCBI Taxonomy" id="386627"/>
    <lineage>
        <taxon>Eukaryota</taxon>
        <taxon>Fungi</taxon>
        <taxon>Dikarya</taxon>
        <taxon>Ascomycota</taxon>
        <taxon>Pezizomycotina</taxon>
        <taxon>Eurotiomycetes</taxon>
        <taxon>Chaetothyriomycetidae</taxon>
        <taxon>Chaetothyriales</taxon>
        <taxon>Herpotrichiellaceae</taxon>
        <taxon>Cladophialophora</taxon>
    </lineage>
</organism>
<dbReference type="PANTHER" id="PTHR14187:SF81">
    <property type="entry name" value="HSP70 FAMILY PROTEIN (AFU_ORTHOLOGUE AFUA_4G14040)"/>
    <property type="match status" value="1"/>
</dbReference>
<dbReference type="Gene3D" id="3.90.640.10">
    <property type="entry name" value="Actin, Chain A, domain 4"/>
    <property type="match status" value="1"/>
</dbReference>
<keyword evidence="1" id="KW-0547">Nucleotide-binding</keyword>
<dbReference type="Proteomes" id="UP001172673">
    <property type="component" value="Unassembled WGS sequence"/>
</dbReference>
<dbReference type="EMBL" id="JAPDRK010000007">
    <property type="protein sequence ID" value="KAJ9610387.1"/>
    <property type="molecule type" value="Genomic_DNA"/>
</dbReference>
<accession>A0AA38XBP4</accession>
<keyword evidence="4" id="KW-1185">Reference proteome</keyword>
<dbReference type="InterPro" id="IPR043129">
    <property type="entry name" value="ATPase_NBD"/>
</dbReference>
<proteinExistence type="predicted"/>
<evidence type="ECO:0008006" key="5">
    <source>
        <dbReference type="Google" id="ProtNLM"/>
    </source>
</evidence>
<evidence type="ECO:0000256" key="2">
    <source>
        <dbReference type="ARBA" id="ARBA00022840"/>
    </source>
</evidence>
<evidence type="ECO:0000256" key="1">
    <source>
        <dbReference type="ARBA" id="ARBA00022741"/>
    </source>
</evidence>
<gene>
    <name evidence="3" type="ORF">H2200_005164</name>
</gene>
<protein>
    <recommendedName>
        <fullName evidence="5">Actin-like ATPase domain-containing protein</fullName>
    </recommendedName>
</protein>
<dbReference type="Pfam" id="PF00012">
    <property type="entry name" value="HSP70"/>
    <property type="match status" value="1"/>
</dbReference>
<dbReference type="GO" id="GO:0005524">
    <property type="term" value="F:ATP binding"/>
    <property type="evidence" value="ECO:0007669"/>
    <property type="project" value="UniProtKB-KW"/>
</dbReference>
<dbReference type="InterPro" id="IPR013126">
    <property type="entry name" value="Hsp_70_fam"/>
</dbReference>
<comment type="caution">
    <text evidence="3">The sequence shown here is derived from an EMBL/GenBank/DDBJ whole genome shotgun (WGS) entry which is preliminary data.</text>
</comment>
<dbReference type="PANTHER" id="PTHR14187">
    <property type="entry name" value="ALPHA KINASE/ELONGATION FACTOR 2 KINASE"/>
    <property type="match status" value="1"/>
</dbReference>
<sequence length="616" mass="68555">MVQDLQNHVQSLSLRNGPTRRTKLIVGIDYGTTFTGVAFVHENATDPKEIKTFTDWPGALREHSEHNEKTPSVISYASENPEQEGQDAWGYEVEPGSKSYAWTKLLLDARSQAAKYDDPTLRTHMGHGLLQLPPGKKAVQVVGDYLKKVHDHLIEAIIEKCGGSDILDVTPIEYWLTVPAIWSDKAKAATREAALHAGFGSRRIDEINLIPEPEAAAILALKTSVSETDSLVKPNTGVLICDCGGGTVDITSYTIARTSPTLVLNESSKGDGAKCGGTYIDRNLHKLMAERFGKAFTSLPADRTGPNSRFMVTFESRKQQFSIANTRKSYKLPLIMPELEKKAGTIPGYDKKYKDVILTEADLLRCFEPVVQGIIDLINDQVQSVKKRGEPEVKTVVLVGGLGCSKHVRDSVKKWCDERQIRMVTPWSGAWSAVARGAALHGLGAVKIEKRITRRHYGQEIARPFAEGVDKTSGPLWDRRWRDLWSEETMINGHMQWLVAKNTVFEESTEIISSWVIHCHESDPRISSNKIYSYTKDKAPDDCSAEGVVTVGNLMVNYTDLDLSQFEYKEDEDGEKVWRLKVKVFIKLGARQGTLAFRTTIAGQECGETTMDFSGH</sequence>
<dbReference type="SUPFAM" id="SSF53067">
    <property type="entry name" value="Actin-like ATPase domain"/>
    <property type="match status" value="2"/>
</dbReference>